<evidence type="ECO:0000313" key="2">
    <source>
        <dbReference type="Proteomes" id="UP000308836"/>
    </source>
</evidence>
<comment type="caution">
    <text evidence="1">The sequence shown here is derived from an EMBL/GenBank/DDBJ whole genome shotgun (WGS) entry which is preliminary data.</text>
</comment>
<reference evidence="1" key="1">
    <citation type="submission" date="2019-04" db="EMBL/GenBank/DDBJ databases">
        <title>Microbes associate with the intestines of laboratory mice.</title>
        <authorList>
            <person name="Navarre W."/>
            <person name="Wong E."/>
            <person name="Huang K."/>
            <person name="Tropini C."/>
            <person name="Ng K."/>
            <person name="Yu B."/>
        </authorList>
    </citation>
    <scope>NUCLEOTIDE SEQUENCE</scope>
    <source>
        <strain evidence="1">NM09_H32</strain>
    </source>
</reference>
<keyword evidence="2" id="KW-1185">Reference proteome</keyword>
<dbReference type="EMBL" id="SRYG01000018">
    <property type="protein sequence ID" value="TGY65407.1"/>
    <property type="molecule type" value="Genomic_DNA"/>
</dbReference>
<evidence type="ECO:0000313" key="1">
    <source>
        <dbReference type="EMBL" id="TGY65407.1"/>
    </source>
</evidence>
<dbReference type="Proteomes" id="UP000308836">
    <property type="component" value="Unassembled WGS sequence"/>
</dbReference>
<name>A0AC61R5Z9_9FIRM</name>
<proteinExistence type="predicted"/>
<protein>
    <submittedName>
        <fullName evidence="1">N-acetyltransferase</fullName>
    </submittedName>
</protein>
<sequence length="85" mass="9578">MIQYVFEGTKSRSAAYNDGQLIGLCQYQVDGDRWIITHTEVQPEFGGRGIARELVMMVARKAKEHGFTLVPVCSYAAKVLDQQQQ</sequence>
<organism evidence="1 2">
    <name type="scientific">Dubosiella muris</name>
    <dbReference type="NCBI Taxonomy" id="3038133"/>
    <lineage>
        <taxon>Bacteria</taxon>
        <taxon>Bacillati</taxon>
        <taxon>Bacillota</taxon>
        <taxon>Erysipelotrichia</taxon>
        <taxon>Erysipelotrichales</taxon>
        <taxon>Erysipelotrichaceae</taxon>
        <taxon>Dubosiella</taxon>
    </lineage>
</organism>
<accession>A0AC61R5Z9</accession>
<gene>
    <name evidence="1" type="ORF">E5336_08950</name>
</gene>